<reference evidence="11 12" key="1">
    <citation type="journal article" date="2019" name="Int. J. Syst. Evol. Microbiol.">
        <title>The Global Catalogue of Microorganisms (GCM) 10K type strain sequencing project: providing services to taxonomists for standard genome sequencing and annotation.</title>
        <authorList>
            <consortium name="The Broad Institute Genomics Platform"/>
            <consortium name="The Broad Institute Genome Sequencing Center for Infectious Disease"/>
            <person name="Wu L."/>
            <person name="Ma J."/>
        </authorList>
    </citation>
    <scope>NUCLEOTIDE SEQUENCE [LARGE SCALE GENOMIC DNA]</scope>
    <source>
        <strain evidence="11 12">JCM 15749</strain>
    </source>
</reference>
<evidence type="ECO:0000256" key="8">
    <source>
        <dbReference type="ARBA" id="ARBA00023136"/>
    </source>
</evidence>
<keyword evidence="12" id="KW-1185">Reference proteome</keyword>
<dbReference type="PRINTS" id="PR01506">
    <property type="entry name" value="TATBPROTEIN"/>
</dbReference>
<dbReference type="InterPro" id="IPR018448">
    <property type="entry name" value="TatB"/>
</dbReference>
<dbReference type="Pfam" id="PF02416">
    <property type="entry name" value="TatA_B_E"/>
    <property type="match status" value="1"/>
</dbReference>
<keyword evidence="5" id="KW-0653">Protein transport</keyword>
<comment type="caution">
    <text evidence="11">The sequence shown here is derived from an EMBL/GenBank/DDBJ whole genome shotgun (WGS) entry which is preliminary data.</text>
</comment>
<dbReference type="PANTHER" id="PTHR33162">
    <property type="entry name" value="SEC-INDEPENDENT PROTEIN TRANSLOCASE PROTEIN TATA, CHLOROPLASTIC"/>
    <property type="match status" value="1"/>
</dbReference>
<evidence type="ECO:0000256" key="7">
    <source>
        <dbReference type="ARBA" id="ARBA00023010"/>
    </source>
</evidence>
<protein>
    <submittedName>
        <fullName evidence="11">Sec-independent protein translocase protein TatB</fullName>
    </submittedName>
</protein>
<accession>A0ABN2VYD1</accession>
<feature type="region of interest" description="Disordered" evidence="9">
    <location>
        <begin position="74"/>
        <end position="109"/>
    </location>
</feature>
<evidence type="ECO:0000313" key="11">
    <source>
        <dbReference type="EMBL" id="GAA2077111.1"/>
    </source>
</evidence>
<keyword evidence="7" id="KW-0811">Translocation</keyword>
<sequence>MFGMGWAEILVIGVVGMLVFGPDKLPGMAKQAGQFVRTVKQMAENAKNDLGREMGQDFSDVDLRSLDPREIVRRNLLDSPGPAQAPAAPAPTDRLLRPGERPPFDVEAT</sequence>
<dbReference type="Gene3D" id="1.20.5.3310">
    <property type="match status" value="1"/>
</dbReference>
<evidence type="ECO:0000256" key="1">
    <source>
        <dbReference type="ARBA" id="ARBA00004167"/>
    </source>
</evidence>
<keyword evidence="2" id="KW-0813">Transport</keyword>
<keyword evidence="8 10" id="KW-0472">Membrane</keyword>
<comment type="subcellular location">
    <subcellularLocation>
        <location evidence="1">Membrane</location>
        <topology evidence="1">Single-pass membrane protein</topology>
    </subcellularLocation>
</comment>
<evidence type="ECO:0000256" key="4">
    <source>
        <dbReference type="ARBA" id="ARBA00022692"/>
    </source>
</evidence>
<gene>
    <name evidence="11" type="primary">tatB</name>
    <name evidence="11" type="ORF">GCM10009821_15840</name>
</gene>
<evidence type="ECO:0000256" key="3">
    <source>
        <dbReference type="ARBA" id="ARBA00022475"/>
    </source>
</evidence>
<name>A0ABN2VYD1_9ACTN</name>
<keyword evidence="4 10" id="KW-0812">Transmembrane</keyword>
<evidence type="ECO:0000256" key="6">
    <source>
        <dbReference type="ARBA" id="ARBA00022989"/>
    </source>
</evidence>
<dbReference type="PANTHER" id="PTHR33162:SF1">
    <property type="entry name" value="SEC-INDEPENDENT PROTEIN TRANSLOCASE PROTEIN TATA, CHLOROPLASTIC"/>
    <property type="match status" value="1"/>
</dbReference>
<evidence type="ECO:0000256" key="2">
    <source>
        <dbReference type="ARBA" id="ARBA00022448"/>
    </source>
</evidence>
<dbReference type="Proteomes" id="UP001501480">
    <property type="component" value="Unassembled WGS sequence"/>
</dbReference>
<dbReference type="InterPro" id="IPR003369">
    <property type="entry name" value="TatA/B/E"/>
</dbReference>
<evidence type="ECO:0000256" key="10">
    <source>
        <dbReference type="SAM" id="Phobius"/>
    </source>
</evidence>
<dbReference type="NCBIfam" id="NF002377">
    <property type="entry name" value="PRK01371.1-4"/>
    <property type="match status" value="1"/>
</dbReference>
<feature type="compositionally biased region" description="Basic and acidic residues" evidence="9">
    <location>
        <begin position="94"/>
        <end position="109"/>
    </location>
</feature>
<feature type="compositionally biased region" description="Low complexity" evidence="9">
    <location>
        <begin position="80"/>
        <end position="91"/>
    </location>
</feature>
<evidence type="ECO:0000256" key="9">
    <source>
        <dbReference type="SAM" id="MobiDB-lite"/>
    </source>
</evidence>
<organism evidence="11 12">
    <name type="scientific">Aeromicrobium halocynthiae</name>
    <dbReference type="NCBI Taxonomy" id="560557"/>
    <lineage>
        <taxon>Bacteria</taxon>
        <taxon>Bacillati</taxon>
        <taxon>Actinomycetota</taxon>
        <taxon>Actinomycetes</taxon>
        <taxon>Propionibacteriales</taxon>
        <taxon>Nocardioidaceae</taxon>
        <taxon>Aeromicrobium</taxon>
    </lineage>
</organism>
<dbReference type="NCBIfam" id="TIGR01410">
    <property type="entry name" value="tatB"/>
    <property type="match status" value="1"/>
</dbReference>
<dbReference type="EMBL" id="BAAAPY010000004">
    <property type="protein sequence ID" value="GAA2077111.1"/>
    <property type="molecule type" value="Genomic_DNA"/>
</dbReference>
<proteinExistence type="predicted"/>
<evidence type="ECO:0000313" key="12">
    <source>
        <dbReference type="Proteomes" id="UP001501480"/>
    </source>
</evidence>
<keyword evidence="6 10" id="KW-1133">Transmembrane helix</keyword>
<keyword evidence="3" id="KW-1003">Cell membrane</keyword>
<evidence type="ECO:0000256" key="5">
    <source>
        <dbReference type="ARBA" id="ARBA00022927"/>
    </source>
</evidence>
<feature type="transmembrane region" description="Helical" evidence="10">
    <location>
        <begin position="6"/>
        <end position="22"/>
    </location>
</feature>